<feature type="domain" description="RNase L inhibitor RLI-like possible metal-binding" evidence="9">
    <location>
        <begin position="121"/>
        <end position="154"/>
    </location>
</feature>
<comment type="function">
    <text evidence="6">Aminocarboxypropyltransferase that catalyzes the aminocarboxypropyl transfer on pseudouridine at position 1191 (Psi1191) in 18S rRNA. It constitutes the last step in biosynthesis of the hypermodified N1-methyl-N3-(3-amino-3-carboxypropyl) pseudouridine (m1acp3-Psi) conserved in eukaryotic 18S rRNA.</text>
</comment>
<evidence type="ECO:0000313" key="11">
    <source>
        <dbReference type="Proteomes" id="UP000234275"/>
    </source>
</evidence>
<evidence type="ECO:0000256" key="3">
    <source>
        <dbReference type="ARBA" id="ARBA00022552"/>
    </source>
</evidence>
<dbReference type="EC" id="2.5.1.157" evidence="6"/>
<comment type="subcellular location">
    <subcellularLocation>
        <location evidence="6">Cytoplasm</location>
    </subcellularLocation>
    <subcellularLocation>
        <location evidence="6">Nucleus</location>
    </subcellularLocation>
</comment>
<organism evidence="10 11">
    <name type="scientific">Aspergillus steynii IBT 23096</name>
    <dbReference type="NCBI Taxonomy" id="1392250"/>
    <lineage>
        <taxon>Eukaryota</taxon>
        <taxon>Fungi</taxon>
        <taxon>Dikarya</taxon>
        <taxon>Ascomycota</taxon>
        <taxon>Pezizomycotina</taxon>
        <taxon>Eurotiomycetes</taxon>
        <taxon>Eurotiomycetidae</taxon>
        <taxon>Eurotiales</taxon>
        <taxon>Aspergillaceae</taxon>
        <taxon>Aspergillus</taxon>
        <taxon>Aspergillus subgen. Circumdati</taxon>
    </lineage>
</organism>
<evidence type="ECO:0000256" key="1">
    <source>
        <dbReference type="ARBA" id="ARBA00022490"/>
    </source>
</evidence>
<feature type="region of interest" description="Disordered" evidence="7">
    <location>
        <begin position="292"/>
        <end position="408"/>
    </location>
</feature>
<dbReference type="InterPro" id="IPR007177">
    <property type="entry name" value="Tsr3_C"/>
</dbReference>
<dbReference type="Proteomes" id="UP000234275">
    <property type="component" value="Unassembled WGS sequence"/>
</dbReference>
<dbReference type="AlphaFoldDB" id="A0A2I2G1W2"/>
<dbReference type="OrthoDB" id="10262062at2759"/>
<dbReference type="VEuPathDB" id="FungiDB:P170DRAFT_438563"/>
<feature type="compositionally biased region" description="Acidic residues" evidence="7">
    <location>
        <begin position="317"/>
        <end position="338"/>
    </location>
</feature>
<comment type="catalytic activity">
    <reaction evidence="6">
        <text>N(1)-methylpseudouridine(1191) in yeast 18S rRNA + S-adenosyl-L-methionine = N(1)-methyl-N(3)-[(3S)-3-amino-3-carboxypropyl]pseudouridine(1191) in yeast 18S rRNA + S-methyl-5'-thioadenosine + H(+)</text>
        <dbReference type="Rhea" id="RHEA:63300"/>
        <dbReference type="Rhea" id="RHEA-COMP:13852"/>
        <dbReference type="Rhea" id="RHEA-COMP:16309"/>
        <dbReference type="ChEBI" id="CHEBI:15378"/>
        <dbReference type="ChEBI" id="CHEBI:17509"/>
        <dbReference type="ChEBI" id="CHEBI:59789"/>
        <dbReference type="ChEBI" id="CHEBI:74890"/>
        <dbReference type="ChEBI" id="CHEBI:146234"/>
    </reaction>
</comment>
<evidence type="ECO:0000256" key="4">
    <source>
        <dbReference type="ARBA" id="ARBA00022679"/>
    </source>
</evidence>
<dbReference type="InterPro" id="IPR007209">
    <property type="entry name" value="RNaseL-inhib-like_metal-bd_dom"/>
</dbReference>
<dbReference type="PANTHER" id="PTHR20426">
    <property type="entry name" value="RIBOSOME BIOGENESIS PROTEIN TSR3 HOMOLOG"/>
    <property type="match status" value="1"/>
</dbReference>
<dbReference type="GO" id="GO:0000455">
    <property type="term" value="P:enzyme-directed rRNA pseudouridine synthesis"/>
    <property type="evidence" value="ECO:0007669"/>
    <property type="project" value="UniProtKB-UniRule"/>
</dbReference>
<evidence type="ECO:0000259" key="8">
    <source>
        <dbReference type="Pfam" id="PF04034"/>
    </source>
</evidence>
<sequence>MGIQRRGVYNEDDKPVGGKMMGRGWIVPTLGVRGLVFHVWRFRRRPSADHLLGTFHLLRRIPPEQPAHRREILPLYSVCTDSAMVRHKKDNFSRGGKKFANPRPRPVPRGDGEAADRPAFKAACWDLGHCDPKRCSGKRLMQFGLMRELSIGQKFPGVIVSPNAKKILSPADRELLEQFGAAVVECSWVRVKEVPWSRIGGRCERLLPYLIAANTVNYGKPWRLNCVEALAACFCICGHEDWAREVLKHFPYGEAFLEINSKLFKRYAACQTEEDIKRTEEEWLAKIEKEYEDSRAEGGADDMWTVGNTNRKAGVDSDSEEDDDEKSDKDDEEEEEADKDPFAISDDSEEEEQMAEIRRKILSSKSFQNPSVSDKPQPEKIAQPDPEPVEDSDAESGSAEGSDDEAFDNIINATPVTDRTGIIAASQKKKKETYSASFSRTTINAPKRW</sequence>
<feature type="binding site" evidence="6">
    <location>
        <position position="136"/>
    </location>
    <ligand>
        <name>S-adenosyl-L-methionine</name>
        <dbReference type="ChEBI" id="CHEBI:59789"/>
    </ligand>
</feature>
<keyword evidence="2 6" id="KW-0690">Ribosome biogenesis</keyword>
<evidence type="ECO:0000256" key="6">
    <source>
        <dbReference type="HAMAP-Rule" id="MF_03146"/>
    </source>
</evidence>
<dbReference type="EMBL" id="MSFO01000006">
    <property type="protein sequence ID" value="PLB46858.1"/>
    <property type="molecule type" value="Genomic_DNA"/>
</dbReference>
<feature type="compositionally biased region" description="Polar residues" evidence="7">
    <location>
        <begin position="363"/>
        <end position="374"/>
    </location>
</feature>
<comment type="catalytic activity">
    <reaction evidence="6">
        <text>an N(1)-methylpseudouridine in rRNA + S-adenosyl-L-methionine = N(1)-methyl-N(3)-[(3S)-3-amino-3-carboxypropyl]pseudouridine in rRNA + S-methyl-5'-thioadenosine + H(+)</text>
        <dbReference type="Rhea" id="RHEA:63296"/>
        <dbReference type="Rhea" id="RHEA-COMP:11634"/>
        <dbReference type="Rhea" id="RHEA-COMP:16310"/>
        <dbReference type="ChEBI" id="CHEBI:15378"/>
        <dbReference type="ChEBI" id="CHEBI:17509"/>
        <dbReference type="ChEBI" id="CHEBI:59789"/>
        <dbReference type="ChEBI" id="CHEBI:74890"/>
        <dbReference type="ChEBI" id="CHEBI:146234"/>
        <dbReference type="EC" id="2.5.1.157"/>
    </reaction>
</comment>
<feature type="region of interest" description="Disordered" evidence="7">
    <location>
        <begin position="91"/>
        <end position="115"/>
    </location>
</feature>
<keyword evidence="6" id="KW-0539">Nucleus</keyword>
<dbReference type="GO" id="GO:0106388">
    <property type="term" value="F:rRNA small subunit aminocarboxypropyltransferase activity"/>
    <property type="evidence" value="ECO:0007669"/>
    <property type="project" value="UniProtKB-EC"/>
</dbReference>
<dbReference type="GO" id="GO:0030490">
    <property type="term" value="P:maturation of SSU-rRNA"/>
    <property type="evidence" value="ECO:0007669"/>
    <property type="project" value="TreeGrafter"/>
</dbReference>
<dbReference type="STRING" id="1392250.A0A2I2G1W2"/>
<evidence type="ECO:0000256" key="2">
    <source>
        <dbReference type="ARBA" id="ARBA00022517"/>
    </source>
</evidence>
<evidence type="ECO:0000256" key="5">
    <source>
        <dbReference type="ARBA" id="ARBA00022691"/>
    </source>
</evidence>
<gene>
    <name evidence="6" type="primary">TSR3</name>
    <name evidence="10" type="ORF">P170DRAFT_438563</name>
</gene>
<keyword evidence="11" id="KW-1185">Reference proteome</keyword>
<evidence type="ECO:0000256" key="7">
    <source>
        <dbReference type="SAM" id="MobiDB-lite"/>
    </source>
</evidence>
<dbReference type="GO" id="GO:0005737">
    <property type="term" value="C:cytoplasm"/>
    <property type="evidence" value="ECO:0007669"/>
    <property type="project" value="UniProtKB-SubCell"/>
</dbReference>
<reference evidence="10 11" key="1">
    <citation type="submission" date="2016-12" db="EMBL/GenBank/DDBJ databases">
        <title>The genomes of Aspergillus section Nigri reveals drivers in fungal speciation.</title>
        <authorList>
            <consortium name="DOE Joint Genome Institute"/>
            <person name="Vesth T.C."/>
            <person name="Nybo J."/>
            <person name="Theobald S."/>
            <person name="Brandl J."/>
            <person name="Frisvad J.C."/>
            <person name="Nielsen K.F."/>
            <person name="Lyhne E.K."/>
            <person name="Kogle M.E."/>
            <person name="Kuo A."/>
            <person name="Riley R."/>
            <person name="Clum A."/>
            <person name="Nolan M."/>
            <person name="Lipzen A."/>
            <person name="Salamov A."/>
            <person name="Henrissat B."/>
            <person name="Wiebenga A."/>
            <person name="De Vries R.P."/>
            <person name="Grigoriev I.V."/>
            <person name="Mortensen U.H."/>
            <person name="Andersen M.R."/>
            <person name="Baker S.E."/>
        </authorList>
    </citation>
    <scope>NUCLEOTIDE SEQUENCE [LARGE SCALE GENOMIC DNA]</scope>
    <source>
        <strain evidence="10 11">IBT 23096</strain>
    </source>
</reference>
<dbReference type="PANTHER" id="PTHR20426:SF0">
    <property type="entry name" value="18S RRNA AMINOCARBOXYPROPYLTRANSFERASE"/>
    <property type="match status" value="1"/>
</dbReference>
<feature type="binding site" evidence="6">
    <location>
        <position position="207"/>
    </location>
    <ligand>
        <name>S-adenosyl-L-methionine</name>
        <dbReference type="ChEBI" id="CHEBI:59789"/>
    </ligand>
</feature>
<comment type="caution">
    <text evidence="10">The sequence shown here is derived from an EMBL/GenBank/DDBJ whole genome shotgun (WGS) entry which is preliminary data.</text>
</comment>
<protein>
    <recommendedName>
        <fullName evidence="6">18S rRNA aminocarboxypropyltransferase</fullName>
        <ecNumber evidence="6">2.5.1.157</ecNumber>
    </recommendedName>
</protein>
<dbReference type="GO" id="GO:1904047">
    <property type="term" value="F:S-adenosyl-L-methionine binding"/>
    <property type="evidence" value="ECO:0007669"/>
    <property type="project" value="UniProtKB-UniRule"/>
</dbReference>
<keyword evidence="3 6" id="KW-0698">rRNA processing</keyword>
<dbReference type="HAMAP" id="MF_01116">
    <property type="entry name" value="TSR3"/>
    <property type="match status" value="1"/>
</dbReference>
<dbReference type="GO" id="GO:0005634">
    <property type="term" value="C:nucleus"/>
    <property type="evidence" value="ECO:0007669"/>
    <property type="project" value="UniProtKB-SubCell"/>
</dbReference>
<keyword evidence="5 6" id="KW-0949">S-adenosyl-L-methionine</keyword>
<name>A0A2I2G1W2_9EURO</name>
<feature type="binding site" evidence="6">
    <location>
        <position position="184"/>
    </location>
    <ligand>
        <name>S-adenosyl-L-methionine</name>
        <dbReference type="ChEBI" id="CHEBI:59789"/>
    </ligand>
</feature>
<dbReference type="InterPro" id="IPR022968">
    <property type="entry name" value="Tsr3-like"/>
</dbReference>
<evidence type="ECO:0000313" key="10">
    <source>
        <dbReference type="EMBL" id="PLB46858.1"/>
    </source>
</evidence>
<keyword evidence="1 6" id="KW-0963">Cytoplasm</keyword>
<accession>A0A2I2G1W2</accession>
<evidence type="ECO:0000259" key="9">
    <source>
        <dbReference type="Pfam" id="PF04068"/>
    </source>
</evidence>
<feature type="domain" description="16S/18S rRNA aminocarboxypropyltransferase Tsr3 C-terminal" evidence="8">
    <location>
        <begin position="158"/>
        <end position="284"/>
    </location>
</feature>
<dbReference type="Pfam" id="PF04034">
    <property type="entry name" value="Ribo_biogen_C"/>
    <property type="match status" value="1"/>
</dbReference>
<dbReference type="Pfam" id="PF04068">
    <property type="entry name" value="Fer4_RLI"/>
    <property type="match status" value="1"/>
</dbReference>
<keyword evidence="4 6" id="KW-0808">Transferase</keyword>
<comment type="similarity">
    <text evidence="6">Belongs to the TDD superfamily. TSR3 family.</text>
</comment>
<proteinExistence type="inferred from homology"/>
<feature type="binding site" evidence="6">
    <location>
        <position position="222"/>
    </location>
    <ligand>
        <name>S-adenosyl-L-methionine</name>
        <dbReference type="ChEBI" id="CHEBI:59789"/>
    </ligand>
</feature>